<dbReference type="InterPro" id="IPR000850">
    <property type="entry name" value="Adenylat/UMP-CMP_kin"/>
</dbReference>
<dbReference type="HAMAP" id="MF_00235">
    <property type="entry name" value="Adenylate_kinase_Adk"/>
    <property type="match status" value="1"/>
</dbReference>
<dbReference type="NCBIfam" id="TIGR01351">
    <property type="entry name" value="adk"/>
    <property type="match status" value="1"/>
</dbReference>
<evidence type="ECO:0000256" key="10">
    <source>
        <dbReference type="RuleBase" id="RU003331"/>
    </source>
</evidence>
<evidence type="ECO:0000313" key="12">
    <source>
        <dbReference type="EMBL" id="HIX50264.1"/>
    </source>
</evidence>
<dbReference type="InterPro" id="IPR033690">
    <property type="entry name" value="Adenylat_kinase_CS"/>
</dbReference>
<comment type="subcellular location">
    <subcellularLocation>
        <location evidence="8 10">Cytoplasm</location>
    </subcellularLocation>
</comment>
<keyword evidence="2 8" id="KW-0479">Metal-binding</keyword>
<dbReference type="NCBIfam" id="NF001381">
    <property type="entry name" value="PRK00279.1-3"/>
    <property type="match status" value="1"/>
</dbReference>
<dbReference type="NCBIfam" id="NF011100">
    <property type="entry name" value="PRK14527.1"/>
    <property type="match status" value="1"/>
</dbReference>
<comment type="domain">
    <text evidence="8">Consists of three domains, a large central CORE domain and two small peripheral domains, NMPbind and LID, which undergo movements during catalysis. The LID domain closes over the site of phosphoryl transfer upon ATP binding. Assembling and dissambling the active center during each catalytic cycle provides an effective means to prevent ATP hydrolysis. Some bacteria have evolved a zinc-coordinating structure that stabilizes the LID domain.</text>
</comment>
<feature type="binding site" evidence="8">
    <location>
        <position position="36"/>
    </location>
    <ligand>
        <name>AMP</name>
        <dbReference type="ChEBI" id="CHEBI:456215"/>
    </ligand>
</feature>
<feature type="binding site" evidence="8">
    <location>
        <position position="146"/>
    </location>
    <ligand>
        <name>Zn(2+)</name>
        <dbReference type="ChEBI" id="CHEBI:29105"/>
        <note>structural</note>
    </ligand>
</feature>
<dbReference type="Pfam" id="PF00406">
    <property type="entry name" value="ADK"/>
    <property type="match status" value="1"/>
</dbReference>
<dbReference type="InterPro" id="IPR007862">
    <property type="entry name" value="Adenylate_kinase_lid-dom"/>
</dbReference>
<feature type="region of interest" description="NMP" evidence="8">
    <location>
        <begin position="30"/>
        <end position="59"/>
    </location>
</feature>
<feature type="binding site" evidence="8">
    <location>
        <begin position="85"/>
        <end position="88"/>
    </location>
    <ligand>
        <name>AMP</name>
        <dbReference type="ChEBI" id="CHEBI:456215"/>
    </ligand>
</feature>
<evidence type="ECO:0000313" key="13">
    <source>
        <dbReference type="Proteomes" id="UP000886847"/>
    </source>
</evidence>
<evidence type="ECO:0000256" key="6">
    <source>
        <dbReference type="ARBA" id="ARBA00022833"/>
    </source>
</evidence>
<feature type="domain" description="Adenylate kinase active site lid" evidence="11">
    <location>
        <begin position="122"/>
        <end position="155"/>
    </location>
</feature>
<dbReference type="Pfam" id="PF05191">
    <property type="entry name" value="ADK_lid"/>
    <property type="match status" value="1"/>
</dbReference>
<dbReference type="AlphaFoldDB" id="A0A9D1W0D9"/>
<gene>
    <name evidence="8" type="primary">adk</name>
    <name evidence="12" type="ORF">H9851_03170</name>
</gene>
<accession>A0A9D1W0D9</accession>
<evidence type="ECO:0000256" key="1">
    <source>
        <dbReference type="ARBA" id="ARBA00022679"/>
    </source>
</evidence>
<keyword evidence="6 8" id="KW-0862">Zinc</keyword>
<comment type="subunit">
    <text evidence="8 10">Monomer.</text>
</comment>
<keyword evidence="1 8" id="KW-0808">Transferase</keyword>
<sequence>MNIILLGAPGAGKGTQATRISEKYGLPHISTGDIFRDNIKRGTEIGLLAKSYTDKGQLVPDEVTCKIVEGRLREADCEGGYLLDGFPRNLFQAQELDKFSKVDAVINIDIDLSLLMDRLCGRRVCKNCGESYHVNFLNGKTTCERCGGELYQRKDDNEETVGNRLRVYSDQTAPLIEYYKNKGVLIDIDGVGAIDEVFARICAALDNK</sequence>
<dbReference type="Gene3D" id="3.40.50.300">
    <property type="entry name" value="P-loop containing nucleotide triphosphate hydrolases"/>
    <property type="match status" value="1"/>
</dbReference>
<dbReference type="GO" id="GO:0005737">
    <property type="term" value="C:cytoplasm"/>
    <property type="evidence" value="ECO:0007669"/>
    <property type="project" value="UniProtKB-SubCell"/>
</dbReference>
<feature type="binding site" evidence="8">
    <location>
        <position position="153"/>
    </location>
    <ligand>
        <name>AMP</name>
        <dbReference type="ChEBI" id="CHEBI:456215"/>
    </ligand>
</feature>
<evidence type="ECO:0000256" key="3">
    <source>
        <dbReference type="ARBA" id="ARBA00022727"/>
    </source>
</evidence>
<comment type="caution">
    <text evidence="8">Lacks conserved residue(s) required for the propagation of feature annotation.</text>
</comment>
<evidence type="ECO:0000256" key="5">
    <source>
        <dbReference type="ARBA" id="ARBA00022777"/>
    </source>
</evidence>
<feature type="binding site" evidence="8">
    <location>
        <begin position="10"/>
        <end position="15"/>
    </location>
    <ligand>
        <name>ATP</name>
        <dbReference type="ChEBI" id="CHEBI:30616"/>
    </ligand>
</feature>
<dbReference type="NCBIfam" id="NF001380">
    <property type="entry name" value="PRK00279.1-2"/>
    <property type="match status" value="1"/>
</dbReference>
<keyword evidence="3 8" id="KW-0545">Nucleotide biosynthesis</keyword>
<comment type="similarity">
    <text evidence="8 9">Belongs to the adenylate kinase family.</text>
</comment>
<dbReference type="GO" id="GO:0004017">
    <property type="term" value="F:AMP kinase activity"/>
    <property type="evidence" value="ECO:0007669"/>
    <property type="project" value="UniProtKB-UniRule"/>
</dbReference>
<evidence type="ECO:0000259" key="11">
    <source>
        <dbReference type="Pfam" id="PF05191"/>
    </source>
</evidence>
<feature type="binding site" evidence="8">
    <location>
        <begin position="57"/>
        <end position="59"/>
    </location>
    <ligand>
        <name>AMP</name>
        <dbReference type="ChEBI" id="CHEBI:456215"/>
    </ligand>
</feature>
<dbReference type="PRINTS" id="PR00094">
    <property type="entry name" value="ADENYLTKNASE"/>
</dbReference>
<comment type="function">
    <text evidence="8">Catalyzes the reversible transfer of the terminal phosphate group between ATP and AMP. Plays an important role in cellular energy homeostasis and in adenine nucleotide metabolism.</text>
</comment>
<feature type="binding site" evidence="8">
    <location>
        <position position="128"/>
    </location>
    <ligand>
        <name>Zn(2+)</name>
        <dbReference type="ChEBI" id="CHEBI:29105"/>
        <note>structural</note>
    </ligand>
</feature>
<dbReference type="FunFam" id="3.40.50.300:FF:000106">
    <property type="entry name" value="Adenylate kinase mitochondrial"/>
    <property type="match status" value="1"/>
</dbReference>
<evidence type="ECO:0000256" key="4">
    <source>
        <dbReference type="ARBA" id="ARBA00022741"/>
    </source>
</evidence>
<comment type="caution">
    <text evidence="12">The sequence shown here is derived from an EMBL/GenBank/DDBJ whole genome shotgun (WGS) entry which is preliminary data.</text>
</comment>
<dbReference type="EMBL" id="DXEW01000017">
    <property type="protein sequence ID" value="HIX50264.1"/>
    <property type="molecule type" value="Genomic_DNA"/>
</dbReference>
<dbReference type="SUPFAM" id="SSF52540">
    <property type="entry name" value="P-loop containing nucleoside triphosphate hydrolases"/>
    <property type="match status" value="1"/>
</dbReference>
<organism evidence="12 13">
    <name type="scientific">Candidatus Borkfalkia faecavium</name>
    <dbReference type="NCBI Taxonomy" id="2838508"/>
    <lineage>
        <taxon>Bacteria</taxon>
        <taxon>Bacillati</taxon>
        <taxon>Bacillota</taxon>
        <taxon>Clostridia</taxon>
        <taxon>Christensenellales</taxon>
        <taxon>Christensenellaceae</taxon>
        <taxon>Candidatus Borkfalkia</taxon>
    </lineage>
</organism>
<reference evidence="12" key="1">
    <citation type="journal article" date="2021" name="PeerJ">
        <title>Extensive microbial diversity within the chicken gut microbiome revealed by metagenomics and culture.</title>
        <authorList>
            <person name="Gilroy R."/>
            <person name="Ravi A."/>
            <person name="Getino M."/>
            <person name="Pursley I."/>
            <person name="Horton D.L."/>
            <person name="Alikhan N.F."/>
            <person name="Baker D."/>
            <person name="Gharbi K."/>
            <person name="Hall N."/>
            <person name="Watson M."/>
            <person name="Adriaenssens E.M."/>
            <person name="Foster-Nyarko E."/>
            <person name="Jarju S."/>
            <person name="Secka A."/>
            <person name="Antonio M."/>
            <person name="Oren A."/>
            <person name="Chaudhuri R.R."/>
            <person name="La Ragione R."/>
            <person name="Hildebrand F."/>
            <person name="Pallen M.J."/>
        </authorList>
    </citation>
    <scope>NUCLEOTIDE SEQUENCE</scope>
    <source>
        <strain evidence="12">2189</strain>
    </source>
</reference>
<feature type="binding site" evidence="8">
    <location>
        <begin position="131"/>
        <end position="132"/>
    </location>
    <ligand>
        <name>ATP</name>
        <dbReference type="ChEBI" id="CHEBI:30616"/>
    </ligand>
</feature>
<dbReference type="CDD" id="cd01428">
    <property type="entry name" value="ADK"/>
    <property type="match status" value="1"/>
</dbReference>
<protein>
    <recommendedName>
        <fullName evidence="8 10">Adenylate kinase</fullName>
        <shortName evidence="8">AK</shortName>
        <ecNumber evidence="8 10">2.7.4.3</ecNumber>
    </recommendedName>
    <alternativeName>
        <fullName evidence="8">ATP-AMP transphosphorylase</fullName>
    </alternativeName>
    <alternativeName>
        <fullName evidence="8">ATP:AMP phosphotransferase</fullName>
    </alternativeName>
    <alternativeName>
        <fullName evidence="8">Adenylate monophosphate kinase</fullName>
    </alternativeName>
</protein>
<feature type="binding site" evidence="8">
    <location>
        <position position="92"/>
    </location>
    <ligand>
        <name>AMP</name>
        <dbReference type="ChEBI" id="CHEBI:456215"/>
    </ligand>
</feature>
<feature type="binding site" evidence="8">
    <location>
        <position position="192"/>
    </location>
    <ligand>
        <name>ATP</name>
        <dbReference type="ChEBI" id="CHEBI:30616"/>
    </ligand>
</feature>
<comment type="pathway">
    <text evidence="8">Purine metabolism; AMP biosynthesis via salvage pathway; AMP from ADP: step 1/1.</text>
</comment>
<dbReference type="Proteomes" id="UP000886847">
    <property type="component" value="Unassembled WGS sequence"/>
</dbReference>
<name>A0A9D1W0D9_9FIRM</name>
<dbReference type="GO" id="GO:0044209">
    <property type="term" value="P:AMP salvage"/>
    <property type="evidence" value="ECO:0007669"/>
    <property type="project" value="UniProtKB-UniRule"/>
</dbReference>
<dbReference type="PANTHER" id="PTHR23359">
    <property type="entry name" value="NUCLEOTIDE KINASE"/>
    <property type="match status" value="1"/>
</dbReference>
<evidence type="ECO:0000256" key="2">
    <source>
        <dbReference type="ARBA" id="ARBA00022723"/>
    </source>
</evidence>
<keyword evidence="7 8" id="KW-0067">ATP-binding</keyword>
<feature type="binding site" evidence="8">
    <location>
        <position position="143"/>
    </location>
    <ligand>
        <name>Zn(2+)</name>
        <dbReference type="ChEBI" id="CHEBI:29105"/>
        <note>structural</note>
    </ligand>
</feature>
<keyword evidence="4 8" id="KW-0547">Nucleotide-binding</keyword>
<reference evidence="12" key="2">
    <citation type="submission" date="2021-04" db="EMBL/GenBank/DDBJ databases">
        <authorList>
            <person name="Gilroy R."/>
        </authorList>
    </citation>
    <scope>NUCLEOTIDE SEQUENCE</scope>
    <source>
        <strain evidence="12">2189</strain>
    </source>
</reference>
<dbReference type="InterPro" id="IPR006259">
    <property type="entry name" value="Adenyl_kin_sub"/>
</dbReference>
<evidence type="ECO:0000256" key="8">
    <source>
        <dbReference type="HAMAP-Rule" id="MF_00235"/>
    </source>
</evidence>
<feature type="binding site" evidence="8">
    <location>
        <position position="125"/>
    </location>
    <ligand>
        <name>Zn(2+)</name>
        <dbReference type="ChEBI" id="CHEBI:29105"/>
        <note>structural</note>
    </ligand>
</feature>
<keyword evidence="5 8" id="KW-0418">Kinase</keyword>
<evidence type="ECO:0000256" key="9">
    <source>
        <dbReference type="RuleBase" id="RU003330"/>
    </source>
</evidence>
<evidence type="ECO:0000256" key="7">
    <source>
        <dbReference type="ARBA" id="ARBA00022840"/>
    </source>
</evidence>
<keyword evidence="8" id="KW-0963">Cytoplasm</keyword>
<comment type="catalytic activity">
    <reaction evidence="8 10">
        <text>AMP + ATP = 2 ADP</text>
        <dbReference type="Rhea" id="RHEA:12973"/>
        <dbReference type="ChEBI" id="CHEBI:30616"/>
        <dbReference type="ChEBI" id="CHEBI:456215"/>
        <dbReference type="ChEBI" id="CHEBI:456216"/>
        <dbReference type="EC" id="2.7.4.3"/>
    </reaction>
</comment>
<dbReference type="InterPro" id="IPR027417">
    <property type="entry name" value="P-loop_NTPase"/>
</dbReference>
<dbReference type="EC" id="2.7.4.3" evidence="8 10"/>
<feature type="binding site" evidence="8">
    <location>
        <position position="31"/>
    </location>
    <ligand>
        <name>AMP</name>
        <dbReference type="ChEBI" id="CHEBI:456215"/>
    </ligand>
</feature>
<proteinExistence type="inferred from homology"/>
<dbReference type="GO" id="GO:0005524">
    <property type="term" value="F:ATP binding"/>
    <property type="evidence" value="ECO:0007669"/>
    <property type="project" value="UniProtKB-UniRule"/>
</dbReference>
<feature type="binding site" evidence="8">
    <location>
        <position position="122"/>
    </location>
    <ligand>
        <name>ATP</name>
        <dbReference type="ChEBI" id="CHEBI:30616"/>
    </ligand>
</feature>
<dbReference type="PROSITE" id="PS00113">
    <property type="entry name" value="ADENYLATE_KINASE"/>
    <property type="match status" value="1"/>
</dbReference>
<dbReference type="GO" id="GO:0008270">
    <property type="term" value="F:zinc ion binding"/>
    <property type="evidence" value="ECO:0007669"/>
    <property type="project" value="UniProtKB-UniRule"/>
</dbReference>
<feature type="binding site" evidence="8">
    <location>
        <position position="164"/>
    </location>
    <ligand>
        <name>AMP</name>
        <dbReference type="ChEBI" id="CHEBI:456215"/>
    </ligand>
</feature>